<name>A0ABX1T540_9PROT</name>
<dbReference type="Pfam" id="PF00027">
    <property type="entry name" value="cNMP_binding"/>
    <property type="match status" value="1"/>
</dbReference>
<dbReference type="InterPro" id="IPR018490">
    <property type="entry name" value="cNMP-bd_dom_sf"/>
</dbReference>
<dbReference type="Proteomes" id="UP000886469">
    <property type="component" value="Unassembled WGS sequence"/>
</dbReference>
<dbReference type="InterPro" id="IPR000595">
    <property type="entry name" value="cNMP-bd_dom"/>
</dbReference>
<organism evidence="3 4">
    <name type="scientific">Candidatus Accumulibacter contiguus</name>
    <dbReference type="NCBI Taxonomy" id="2954381"/>
    <lineage>
        <taxon>Bacteria</taxon>
        <taxon>Pseudomonadati</taxon>
        <taxon>Pseudomonadota</taxon>
        <taxon>Betaproteobacteria</taxon>
        <taxon>Candidatus Accumulibacter</taxon>
    </lineage>
</organism>
<feature type="compositionally biased region" description="Polar residues" evidence="1">
    <location>
        <begin position="1"/>
        <end position="19"/>
    </location>
</feature>
<dbReference type="SUPFAM" id="SSF51206">
    <property type="entry name" value="cAMP-binding domain-like"/>
    <property type="match status" value="1"/>
</dbReference>
<evidence type="ECO:0000259" key="2">
    <source>
        <dbReference type="PROSITE" id="PS50042"/>
    </source>
</evidence>
<proteinExistence type="predicted"/>
<evidence type="ECO:0000313" key="3">
    <source>
        <dbReference type="EMBL" id="NMQ04765.1"/>
    </source>
</evidence>
<protein>
    <submittedName>
        <fullName evidence="3">Cyclic nucleotide-binding domain-containing protein</fullName>
    </submittedName>
</protein>
<dbReference type="PROSITE" id="PS50042">
    <property type="entry name" value="CNMP_BINDING_3"/>
    <property type="match status" value="1"/>
</dbReference>
<feature type="region of interest" description="Disordered" evidence="1">
    <location>
        <begin position="1"/>
        <end position="20"/>
    </location>
</feature>
<evidence type="ECO:0000256" key="1">
    <source>
        <dbReference type="SAM" id="MobiDB-lite"/>
    </source>
</evidence>
<gene>
    <name evidence="3" type="ORF">E4Q08_05560</name>
</gene>
<feature type="domain" description="Cyclic nucleotide-binding" evidence="2">
    <location>
        <begin position="52"/>
        <end position="155"/>
    </location>
</feature>
<reference evidence="3" key="1">
    <citation type="submission" date="2019-03" db="EMBL/GenBank/DDBJ databases">
        <title>Metabolic reconstructions from genomes of highly enriched 'Candidatus Accumulibacter' and 'Candidatus Competibacter' bioreactor populations.</title>
        <authorList>
            <person name="Annavajhala M.K."/>
            <person name="Welles L."/>
            <person name="Abbas B."/>
            <person name="Sorokin D."/>
            <person name="Park H."/>
            <person name="Van Loosdrecht M."/>
            <person name="Chandran K."/>
        </authorList>
    </citation>
    <scope>NUCLEOTIDE SEQUENCE</scope>
    <source>
        <strain evidence="3">SBR_L</strain>
    </source>
</reference>
<dbReference type="CDD" id="cd00038">
    <property type="entry name" value="CAP_ED"/>
    <property type="match status" value="1"/>
</dbReference>
<keyword evidence="4" id="KW-1185">Reference proteome</keyword>
<evidence type="ECO:0000313" key="4">
    <source>
        <dbReference type="Proteomes" id="UP000886469"/>
    </source>
</evidence>
<dbReference type="InterPro" id="IPR014710">
    <property type="entry name" value="RmlC-like_jellyroll"/>
</dbReference>
<dbReference type="InterPro" id="IPR050397">
    <property type="entry name" value="Env_Response_Regulators"/>
</dbReference>
<dbReference type="SMART" id="SM00100">
    <property type="entry name" value="cNMP"/>
    <property type="match status" value="1"/>
</dbReference>
<dbReference type="PANTHER" id="PTHR24567:SF74">
    <property type="entry name" value="HTH-TYPE TRANSCRIPTIONAL REGULATOR ARCR"/>
    <property type="match status" value="1"/>
</dbReference>
<comment type="caution">
    <text evidence="3">The sequence shown here is derived from an EMBL/GenBank/DDBJ whole genome shotgun (WGS) entry which is preliminary data.</text>
</comment>
<dbReference type="Gene3D" id="2.60.120.10">
    <property type="entry name" value="Jelly Rolls"/>
    <property type="match status" value="1"/>
</dbReference>
<dbReference type="PANTHER" id="PTHR24567">
    <property type="entry name" value="CRP FAMILY TRANSCRIPTIONAL REGULATORY PROTEIN"/>
    <property type="match status" value="1"/>
</dbReference>
<dbReference type="EMBL" id="SPMX01000012">
    <property type="protein sequence ID" value="NMQ04765.1"/>
    <property type="molecule type" value="Genomic_DNA"/>
</dbReference>
<accession>A0ABX1T540</accession>
<sequence>MSTSRAIWQSRSPSSNSRVQPLADRGFSQLEYLGDATPFARQLHALLPYSPLFEDLSLAEVCLISPFMQVYRAQTGQEVLREGDAGDFMLFVIEGRIEVFKQAGSHPPRLIAVVTNGKTLGEMSLIDGNPRSATCIAEAGTVVGVLTRESLARIILEQPILGAKILMALVVMLSQRLRTTSAQLLASLEQAGRQDEGLMERDSGFV</sequence>